<reference evidence="1" key="1">
    <citation type="submission" date="2021-06" db="EMBL/GenBank/DDBJ databases">
        <authorList>
            <person name="Kallberg Y."/>
            <person name="Tangrot J."/>
            <person name="Rosling A."/>
        </authorList>
    </citation>
    <scope>NUCLEOTIDE SEQUENCE</scope>
    <source>
        <strain evidence="1">IL203A</strain>
    </source>
</reference>
<dbReference type="EMBL" id="CAJVPU010029159">
    <property type="protein sequence ID" value="CAG8709843.1"/>
    <property type="molecule type" value="Genomic_DNA"/>
</dbReference>
<feature type="non-terminal residue" evidence="1">
    <location>
        <position position="53"/>
    </location>
</feature>
<sequence length="53" mass="5936">MHTLSQLFVYPLTGSNVVPAKKITKIPYIPPEIIRIILGFLRNDRKTLAACAL</sequence>
<dbReference type="Proteomes" id="UP000789702">
    <property type="component" value="Unassembled WGS sequence"/>
</dbReference>
<organism evidence="1 2">
    <name type="scientific">Dentiscutata heterogama</name>
    <dbReference type="NCBI Taxonomy" id="1316150"/>
    <lineage>
        <taxon>Eukaryota</taxon>
        <taxon>Fungi</taxon>
        <taxon>Fungi incertae sedis</taxon>
        <taxon>Mucoromycota</taxon>
        <taxon>Glomeromycotina</taxon>
        <taxon>Glomeromycetes</taxon>
        <taxon>Diversisporales</taxon>
        <taxon>Gigasporaceae</taxon>
        <taxon>Dentiscutata</taxon>
    </lineage>
</organism>
<name>A0ACA9PNQ0_9GLOM</name>
<comment type="caution">
    <text evidence="1">The sequence shown here is derived from an EMBL/GenBank/DDBJ whole genome shotgun (WGS) entry which is preliminary data.</text>
</comment>
<evidence type="ECO:0000313" key="2">
    <source>
        <dbReference type="Proteomes" id="UP000789702"/>
    </source>
</evidence>
<proteinExistence type="predicted"/>
<gene>
    <name evidence="1" type="ORF">DHETER_LOCUS12198</name>
</gene>
<keyword evidence="2" id="KW-1185">Reference proteome</keyword>
<evidence type="ECO:0000313" key="1">
    <source>
        <dbReference type="EMBL" id="CAG8709843.1"/>
    </source>
</evidence>
<protein>
    <submittedName>
        <fullName evidence="1">16905_t:CDS:1</fullName>
    </submittedName>
</protein>
<accession>A0ACA9PNQ0</accession>